<dbReference type="Pfam" id="PF09997">
    <property type="entry name" value="DUF2238"/>
    <property type="match status" value="1"/>
</dbReference>
<keyword evidence="1" id="KW-1133">Transmembrane helix</keyword>
<sequence>MKKKLSSARLLIAIFSLLLILHALAVATGWYRVISWYDIVLHYIGGFFSAIFFFYIFGNTRCKQYANFLENKWVTLVLTVSFVALIGVLWEVFEFSFDHLIAARYGIDMSQLGLVDTMGDLVVDLLGGLAAGLLFVLL</sequence>
<keyword evidence="1" id="KW-0812">Transmembrane</keyword>
<keyword evidence="1" id="KW-0472">Membrane</keyword>
<accession>A0A2M6WHV2</accession>
<dbReference type="AlphaFoldDB" id="A0A2M6WHV2"/>
<dbReference type="InterPro" id="IPR014509">
    <property type="entry name" value="YjdF-like"/>
</dbReference>
<dbReference type="EMBL" id="PFBA01000024">
    <property type="protein sequence ID" value="PIT92379.1"/>
    <property type="molecule type" value="Genomic_DNA"/>
</dbReference>
<comment type="caution">
    <text evidence="2">The sequence shown here is derived from an EMBL/GenBank/DDBJ whole genome shotgun (WGS) entry which is preliminary data.</text>
</comment>
<name>A0A2M6WHV2_9BACT</name>
<evidence type="ECO:0000256" key="1">
    <source>
        <dbReference type="SAM" id="Phobius"/>
    </source>
</evidence>
<reference evidence="3" key="1">
    <citation type="submission" date="2017-09" db="EMBL/GenBank/DDBJ databases">
        <title>Depth-based differentiation of microbial function through sediment-hosted aquifers and enrichment of novel symbionts in the deep terrestrial subsurface.</title>
        <authorList>
            <person name="Probst A.J."/>
            <person name="Ladd B."/>
            <person name="Jarett J.K."/>
            <person name="Geller-Mcgrath D.E."/>
            <person name="Sieber C.M.K."/>
            <person name="Emerson J.B."/>
            <person name="Anantharaman K."/>
            <person name="Thomas B.C."/>
            <person name="Malmstrom R."/>
            <person name="Stieglmeier M."/>
            <person name="Klingl A."/>
            <person name="Woyke T."/>
            <person name="Ryan C.M."/>
            <person name="Banfield J.F."/>
        </authorList>
    </citation>
    <scope>NUCLEOTIDE SEQUENCE [LARGE SCALE GENOMIC DNA]</scope>
</reference>
<organism evidence="2 3">
    <name type="scientific">Candidatus Harrisonbacteria bacterium CG10_big_fil_rev_8_21_14_0_10_42_17</name>
    <dbReference type="NCBI Taxonomy" id="1974584"/>
    <lineage>
        <taxon>Bacteria</taxon>
        <taxon>Candidatus Harrisoniibacteriota</taxon>
    </lineage>
</organism>
<feature type="transmembrane region" description="Helical" evidence="1">
    <location>
        <begin position="113"/>
        <end position="137"/>
    </location>
</feature>
<evidence type="ECO:0000313" key="2">
    <source>
        <dbReference type="EMBL" id="PIT92379.1"/>
    </source>
</evidence>
<dbReference type="Proteomes" id="UP000228635">
    <property type="component" value="Unassembled WGS sequence"/>
</dbReference>
<feature type="transmembrane region" description="Helical" evidence="1">
    <location>
        <begin position="35"/>
        <end position="57"/>
    </location>
</feature>
<evidence type="ECO:0008006" key="4">
    <source>
        <dbReference type="Google" id="ProtNLM"/>
    </source>
</evidence>
<proteinExistence type="predicted"/>
<feature type="transmembrane region" description="Helical" evidence="1">
    <location>
        <begin position="73"/>
        <end position="93"/>
    </location>
</feature>
<protein>
    <recommendedName>
        <fullName evidence="4">VanZ-like domain-containing protein</fullName>
    </recommendedName>
</protein>
<gene>
    <name evidence="2" type="ORF">COU08_02645</name>
</gene>
<evidence type="ECO:0000313" key="3">
    <source>
        <dbReference type="Proteomes" id="UP000228635"/>
    </source>
</evidence>